<evidence type="ECO:0000313" key="3">
    <source>
        <dbReference type="Proteomes" id="UP000692896"/>
    </source>
</evidence>
<feature type="chain" id="PRO_5037807413" evidence="1">
    <location>
        <begin position="17"/>
        <end position="46"/>
    </location>
</feature>
<dbReference type="AlphaFoldDB" id="A0A944DJ33"/>
<sequence length="46" mass="4831">MAALFFFLSMLLAALASPDVRVDQGKQVELVVQEKAGAQVALAVLA</sequence>
<dbReference type="Proteomes" id="UP000692896">
    <property type="component" value="Unassembled WGS sequence"/>
</dbReference>
<gene>
    <name evidence="2" type="ORF">J7E47_13810</name>
</gene>
<organism evidence="2 3">
    <name type="scientific">Pseudomonas fluorescens</name>
    <dbReference type="NCBI Taxonomy" id="294"/>
    <lineage>
        <taxon>Bacteria</taxon>
        <taxon>Pseudomonadati</taxon>
        <taxon>Pseudomonadota</taxon>
        <taxon>Gammaproteobacteria</taxon>
        <taxon>Pseudomonadales</taxon>
        <taxon>Pseudomonadaceae</taxon>
        <taxon>Pseudomonas</taxon>
    </lineage>
</organism>
<name>A0A944DJ33_PSEFL</name>
<feature type="signal peptide" evidence="1">
    <location>
        <begin position="1"/>
        <end position="16"/>
    </location>
</feature>
<comment type="caution">
    <text evidence="2">The sequence shown here is derived from an EMBL/GenBank/DDBJ whole genome shotgun (WGS) entry which is preliminary data.</text>
</comment>
<accession>A0A944DJ33</accession>
<evidence type="ECO:0000313" key="2">
    <source>
        <dbReference type="EMBL" id="MBT2329797.1"/>
    </source>
</evidence>
<reference evidence="2" key="1">
    <citation type="submission" date="2021-03" db="EMBL/GenBank/DDBJ databases">
        <title>Genomic analysis provides insights into the functional capacity of soil bacteria communities inhabiting an altitudinal gradient in the Atacama Desert.</title>
        <authorList>
            <person name="Gonzalez M."/>
            <person name="Maldonado J."/>
            <person name="Maza F."/>
            <person name="Hodar C."/>
            <person name="Cortes M."/>
            <person name="Palma R."/>
            <person name="Andreani C."/>
            <person name="Gaete A."/>
            <person name="Vasquez-Dean J."/>
            <person name="Acuna V."/>
            <person name="Aguado M."/>
            <person name="Mandakovic D."/>
            <person name="Latorre M."/>
            <person name="Orellana A."/>
            <person name="Gutierrez R."/>
            <person name="Montecino M."/>
            <person name="Allende M."/>
            <person name="Maass A."/>
            <person name="Cambiazo V."/>
        </authorList>
    </citation>
    <scope>NUCLEOTIDE SEQUENCE</scope>
    <source>
        <strain evidence="2">ISL-25</strain>
    </source>
</reference>
<dbReference type="EMBL" id="JAGGOB010000028">
    <property type="protein sequence ID" value="MBT2329797.1"/>
    <property type="molecule type" value="Genomic_DNA"/>
</dbReference>
<keyword evidence="1" id="KW-0732">Signal</keyword>
<proteinExistence type="predicted"/>
<protein>
    <submittedName>
        <fullName evidence="2">Uncharacterized protein</fullName>
    </submittedName>
</protein>
<evidence type="ECO:0000256" key="1">
    <source>
        <dbReference type="SAM" id="SignalP"/>
    </source>
</evidence>